<dbReference type="PROSITE" id="PS50983">
    <property type="entry name" value="FE_B12_PBP"/>
    <property type="match status" value="1"/>
</dbReference>
<accession>A0A3B1CNH8</accession>
<dbReference type="PANTHER" id="PTHR42860:SF1">
    <property type="entry name" value="VITAMIN B12-BINDING PROTEIN"/>
    <property type="match status" value="1"/>
</dbReference>
<evidence type="ECO:0000313" key="2">
    <source>
        <dbReference type="EMBL" id="VAX29852.1"/>
    </source>
</evidence>
<feature type="domain" description="Fe/B12 periplasmic-binding" evidence="1">
    <location>
        <begin position="2"/>
        <end position="290"/>
    </location>
</feature>
<dbReference type="Pfam" id="PF01497">
    <property type="entry name" value="Peripla_BP_2"/>
    <property type="match status" value="1"/>
</dbReference>
<protein>
    <submittedName>
        <fullName evidence="2">ABC transporter, substrate-binding protein (Cluster 8, B12/iron complex)</fullName>
    </submittedName>
</protein>
<reference evidence="2" key="1">
    <citation type="submission" date="2018-06" db="EMBL/GenBank/DDBJ databases">
        <authorList>
            <person name="Zhirakovskaya E."/>
        </authorList>
    </citation>
    <scope>NUCLEOTIDE SEQUENCE</scope>
</reference>
<name>A0A3B1CNH8_9ZZZZ</name>
<dbReference type="AlphaFoldDB" id="A0A3B1CNH8"/>
<dbReference type="InterPro" id="IPR051030">
    <property type="entry name" value="Vitamin_B12-ABC_binding"/>
</dbReference>
<dbReference type="CDD" id="cd01144">
    <property type="entry name" value="BtuF"/>
    <property type="match status" value="1"/>
</dbReference>
<dbReference type="SUPFAM" id="SSF53807">
    <property type="entry name" value="Helical backbone' metal receptor"/>
    <property type="match status" value="1"/>
</dbReference>
<dbReference type="PANTHER" id="PTHR42860">
    <property type="entry name" value="VITAMIN B12-BINDING PROTEIN"/>
    <property type="match status" value="1"/>
</dbReference>
<gene>
    <name evidence="2" type="ORF">MNBD_NITROSPIRAE01-71</name>
</gene>
<dbReference type="Gene3D" id="3.40.50.1980">
    <property type="entry name" value="Nitrogenase molybdenum iron protein domain"/>
    <property type="match status" value="2"/>
</dbReference>
<sequence>MKIVSFLPSATEMLYTLGLEDQLVGITHECDFPVAAAEKPVVVRNVIDMTNFTQEEIDQTVKTVMHEGKSLYAVDELLLKQIAPDLILTQDLCQVCAPSGNEVSRVLEHLPKKPQIEWLTPTCLNDIFENFLQIGRATGKENAALEIVKTLKKRVAEIRTKVSQVKSRPRVFFMEWLSPPYCGGHWVGEMIDIAGGDDSLAKKGADSVRVPWESILAAEPEILILSPCGFDLEKTLQEAHLLKEYPHWETLPAVKNGRVYAVDANSYFARPGPRVVDGIELLAHLFHPEVFEWSGSEAAFRILNTEDF</sequence>
<dbReference type="InterPro" id="IPR002491">
    <property type="entry name" value="ABC_transptr_periplasmic_BD"/>
</dbReference>
<dbReference type="EMBL" id="UOGF01000056">
    <property type="protein sequence ID" value="VAX29852.1"/>
    <property type="molecule type" value="Genomic_DNA"/>
</dbReference>
<evidence type="ECO:0000259" key="1">
    <source>
        <dbReference type="PROSITE" id="PS50983"/>
    </source>
</evidence>
<organism evidence="2">
    <name type="scientific">hydrothermal vent metagenome</name>
    <dbReference type="NCBI Taxonomy" id="652676"/>
    <lineage>
        <taxon>unclassified sequences</taxon>
        <taxon>metagenomes</taxon>
        <taxon>ecological metagenomes</taxon>
    </lineage>
</organism>
<proteinExistence type="predicted"/>